<evidence type="ECO:0000256" key="4">
    <source>
        <dbReference type="ARBA" id="ARBA00022692"/>
    </source>
</evidence>
<dbReference type="InterPro" id="IPR002416">
    <property type="entry name" value="T2SS_protein-GspH"/>
</dbReference>
<reference evidence="8" key="1">
    <citation type="journal article" date="2020" name="mSystems">
        <title>Genome- and Community-Level Interaction Insights into Carbon Utilization and Element Cycling Functions of Hydrothermarchaeota in Hydrothermal Sediment.</title>
        <authorList>
            <person name="Zhou Z."/>
            <person name="Liu Y."/>
            <person name="Xu W."/>
            <person name="Pan J."/>
            <person name="Luo Z.H."/>
            <person name="Li M."/>
        </authorList>
    </citation>
    <scope>NUCLEOTIDE SEQUENCE [LARGE SCALE GENOMIC DNA]</scope>
    <source>
        <strain evidence="8">SpSt-456</strain>
    </source>
</reference>
<dbReference type="SUPFAM" id="SSF54523">
    <property type="entry name" value="Pili subunits"/>
    <property type="match status" value="1"/>
</dbReference>
<organism evidence="8">
    <name type="scientific">Desulfacinum infernum</name>
    <dbReference type="NCBI Taxonomy" id="35837"/>
    <lineage>
        <taxon>Bacteria</taxon>
        <taxon>Pseudomonadati</taxon>
        <taxon>Thermodesulfobacteriota</taxon>
        <taxon>Syntrophobacteria</taxon>
        <taxon>Syntrophobacterales</taxon>
        <taxon>Syntrophobacteraceae</taxon>
        <taxon>Desulfacinum</taxon>
    </lineage>
</organism>
<sequence length="139" mass="14977">MKESKGFTLVELMIVVAIIGILAAVAVPFYQRYVQKARLTSKVFPGVHSIQTNIATYYAVSGTFDGLQISSMTRDADLSCLSSVAWTQRKLSMTINAGTNCKELEKLANLTLEASPVTSDGKITSWSLGGTLAKELGLK</sequence>
<dbReference type="GO" id="GO:0016020">
    <property type="term" value="C:membrane"/>
    <property type="evidence" value="ECO:0007669"/>
    <property type="project" value="UniProtKB-SubCell"/>
</dbReference>
<dbReference type="PRINTS" id="PR00885">
    <property type="entry name" value="BCTERIALGSPH"/>
</dbReference>
<accession>A0A832A3D0</accession>
<dbReference type="EMBL" id="DSTK01000019">
    <property type="protein sequence ID" value="HFK96942.1"/>
    <property type="molecule type" value="Genomic_DNA"/>
</dbReference>
<gene>
    <name evidence="8" type="ORF">ENS06_06400</name>
</gene>
<name>A0A832A3D0_9BACT</name>
<feature type="transmembrane region" description="Helical" evidence="7">
    <location>
        <begin position="12"/>
        <end position="30"/>
    </location>
</feature>
<dbReference type="Gene3D" id="3.30.700.10">
    <property type="entry name" value="Glycoprotein, Type 4 Pilin"/>
    <property type="match status" value="1"/>
</dbReference>
<keyword evidence="6 7" id="KW-0472">Membrane</keyword>
<dbReference type="GO" id="GO:0043107">
    <property type="term" value="P:type IV pilus-dependent motility"/>
    <property type="evidence" value="ECO:0007669"/>
    <property type="project" value="TreeGrafter"/>
</dbReference>
<dbReference type="PANTHER" id="PTHR30093:SF34">
    <property type="entry name" value="PREPILIN PEPTIDASE-DEPENDENT PROTEIN D"/>
    <property type="match status" value="1"/>
</dbReference>
<evidence type="ECO:0000256" key="6">
    <source>
        <dbReference type="ARBA" id="ARBA00023136"/>
    </source>
</evidence>
<evidence type="ECO:0000256" key="1">
    <source>
        <dbReference type="ARBA" id="ARBA00004167"/>
    </source>
</evidence>
<dbReference type="AlphaFoldDB" id="A0A832A3D0"/>
<evidence type="ECO:0000256" key="2">
    <source>
        <dbReference type="ARBA" id="ARBA00005233"/>
    </source>
</evidence>
<comment type="similarity">
    <text evidence="2">Belongs to the N-Me-Phe pilin family.</text>
</comment>
<comment type="caution">
    <text evidence="8">The sequence shown here is derived from an EMBL/GenBank/DDBJ whole genome shotgun (WGS) entry which is preliminary data.</text>
</comment>
<dbReference type="Pfam" id="PF07963">
    <property type="entry name" value="N_methyl"/>
    <property type="match status" value="1"/>
</dbReference>
<evidence type="ECO:0000256" key="7">
    <source>
        <dbReference type="SAM" id="Phobius"/>
    </source>
</evidence>
<dbReference type="NCBIfam" id="TIGR02532">
    <property type="entry name" value="IV_pilin_GFxxxE"/>
    <property type="match status" value="1"/>
</dbReference>
<evidence type="ECO:0000313" key="8">
    <source>
        <dbReference type="EMBL" id="HFK96942.1"/>
    </source>
</evidence>
<dbReference type="GO" id="GO:0015627">
    <property type="term" value="C:type II protein secretion system complex"/>
    <property type="evidence" value="ECO:0007669"/>
    <property type="project" value="InterPro"/>
</dbReference>
<dbReference type="GO" id="GO:0044096">
    <property type="term" value="C:type IV pilus"/>
    <property type="evidence" value="ECO:0007669"/>
    <property type="project" value="TreeGrafter"/>
</dbReference>
<dbReference type="PANTHER" id="PTHR30093">
    <property type="entry name" value="GENERAL SECRETION PATHWAY PROTEIN G"/>
    <property type="match status" value="1"/>
</dbReference>
<proteinExistence type="inferred from homology"/>
<comment type="subcellular location">
    <subcellularLocation>
        <location evidence="1">Membrane</location>
        <topology evidence="1">Single-pass membrane protein</topology>
    </subcellularLocation>
</comment>
<keyword evidence="3" id="KW-0488">Methylation</keyword>
<dbReference type="GO" id="GO:0015628">
    <property type="term" value="P:protein secretion by the type II secretion system"/>
    <property type="evidence" value="ECO:0007669"/>
    <property type="project" value="InterPro"/>
</dbReference>
<evidence type="ECO:0000256" key="5">
    <source>
        <dbReference type="ARBA" id="ARBA00022989"/>
    </source>
</evidence>
<dbReference type="InterPro" id="IPR045584">
    <property type="entry name" value="Pilin-like"/>
</dbReference>
<dbReference type="InterPro" id="IPR012902">
    <property type="entry name" value="N_methyl_site"/>
</dbReference>
<keyword evidence="5 7" id="KW-1133">Transmembrane helix</keyword>
<dbReference type="PROSITE" id="PS00409">
    <property type="entry name" value="PROKAR_NTER_METHYL"/>
    <property type="match status" value="1"/>
</dbReference>
<evidence type="ECO:0000256" key="3">
    <source>
        <dbReference type="ARBA" id="ARBA00022481"/>
    </source>
</evidence>
<protein>
    <submittedName>
        <fullName evidence="8">Prepilin-type N-terminal cleavage/methylation domain-containing protein</fullName>
    </submittedName>
</protein>
<keyword evidence="4 7" id="KW-0812">Transmembrane</keyword>